<dbReference type="Pfam" id="PF02801">
    <property type="entry name" value="Ketoacyl-synt_C"/>
    <property type="match status" value="1"/>
</dbReference>
<dbReference type="SMART" id="SM00825">
    <property type="entry name" value="PKS_KS"/>
    <property type="match status" value="1"/>
</dbReference>
<comment type="catalytic activity">
    <reaction evidence="50">
        <text>3-oxododecanoyl-[ACP] + NADPH + H(+) = (3R)-hydroxydodecanoyl-[ACP] + NADP(+)</text>
        <dbReference type="Rhea" id="RHEA:41872"/>
        <dbReference type="Rhea" id="RHEA-COMP:9641"/>
        <dbReference type="Rhea" id="RHEA-COMP:9642"/>
        <dbReference type="ChEBI" id="CHEBI:15378"/>
        <dbReference type="ChEBI" id="CHEBI:57783"/>
        <dbReference type="ChEBI" id="CHEBI:58349"/>
        <dbReference type="ChEBI" id="CHEBI:78469"/>
        <dbReference type="ChEBI" id="CHEBI:78470"/>
    </reaction>
    <physiologicalReaction direction="left-to-right" evidence="50">
        <dbReference type="Rhea" id="RHEA:41873"/>
    </physiologicalReaction>
</comment>
<evidence type="ECO:0000256" key="45">
    <source>
        <dbReference type="ARBA" id="ARBA00048704"/>
    </source>
</evidence>
<dbReference type="Proteomes" id="UP000479190">
    <property type="component" value="Unassembled WGS sequence"/>
</dbReference>
<evidence type="ECO:0000256" key="9">
    <source>
        <dbReference type="ARBA" id="ARBA00022553"/>
    </source>
</evidence>
<evidence type="ECO:0000256" key="1">
    <source>
        <dbReference type="ARBA" id="ARBA00005189"/>
    </source>
</evidence>
<dbReference type="PROSITE" id="PS52004">
    <property type="entry name" value="KS3_2"/>
    <property type="match status" value="1"/>
</dbReference>
<comment type="catalytic activity">
    <reaction evidence="22">
        <text>(3R)-hydroxyhexadecanoyl-[ACP] = (2E)-hexadecenoyl-[ACP] + H2O</text>
        <dbReference type="Rhea" id="RHEA:41908"/>
        <dbReference type="Rhea" id="RHEA-COMP:9650"/>
        <dbReference type="Rhea" id="RHEA-COMP:9651"/>
        <dbReference type="ChEBI" id="CHEBI:15377"/>
        <dbReference type="ChEBI" id="CHEBI:78480"/>
        <dbReference type="ChEBI" id="CHEBI:78481"/>
    </reaction>
    <physiologicalReaction direction="left-to-right" evidence="22">
        <dbReference type="Rhea" id="RHEA:41909"/>
    </physiologicalReaction>
</comment>
<evidence type="ECO:0000256" key="14">
    <source>
        <dbReference type="ARBA" id="ARBA00023268"/>
    </source>
</evidence>
<dbReference type="SUPFAM" id="SSF53901">
    <property type="entry name" value="Thiolase-like"/>
    <property type="match status" value="1"/>
</dbReference>
<comment type="catalytic activity">
    <reaction evidence="49">
        <text>(2E)-tetradecenoyl-[ACP] + NADPH + H(+) = tetradecanoyl-[ACP] + NADP(+)</text>
        <dbReference type="Rhea" id="RHEA:41896"/>
        <dbReference type="Rhea" id="RHEA-COMP:9647"/>
        <dbReference type="Rhea" id="RHEA-COMP:9648"/>
        <dbReference type="ChEBI" id="CHEBI:15378"/>
        <dbReference type="ChEBI" id="CHEBI:57783"/>
        <dbReference type="ChEBI" id="CHEBI:58349"/>
        <dbReference type="ChEBI" id="CHEBI:78475"/>
        <dbReference type="ChEBI" id="CHEBI:78477"/>
    </reaction>
    <physiologicalReaction direction="left-to-right" evidence="49">
        <dbReference type="Rhea" id="RHEA:41897"/>
    </physiologicalReaction>
</comment>
<evidence type="ECO:0000256" key="47">
    <source>
        <dbReference type="ARBA" id="ARBA00049019"/>
    </source>
</evidence>
<comment type="catalytic activity">
    <reaction evidence="29">
        <text>3-oxodecanoyl-[ACP] + NADPH + H(+) = (3R)-hydroxydecanoyl-[ACP] + NADP(+)</text>
        <dbReference type="Rhea" id="RHEA:41856"/>
        <dbReference type="Rhea" id="RHEA-COMP:9637"/>
        <dbReference type="Rhea" id="RHEA-COMP:9638"/>
        <dbReference type="ChEBI" id="CHEBI:15378"/>
        <dbReference type="ChEBI" id="CHEBI:57783"/>
        <dbReference type="ChEBI" id="CHEBI:58349"/>
        <dbReference type="ChEBI" id="CHEBI:78464"/>
        <dbReference type="ChEBI" id="CHEBI:78466"/>
    </reaction>
    <physiologicalReaction direction="left-to-right" evidence="29">
        <dbReference type="Rhea" id="RHEA:41857"/>
    </physiologicalReaction>
</comment>
<evidence type="ECO:0000256" key="8">
    <source>
        <dbReference type="ARBA" id="ARBA00022450"/>
    </source>
</evidence>
<keyword evidence="14" id="KW-0511">Multifunctional enzyme</keyword>
<dbReference type="CDD" id="cd00833">
    <property type="entry name" value="PKS"/>
    <property type="match status" value="1"/>
</dbReference>
<comment type="catalytic activity">
    <reaction evidence="48">
        <text>decanoyl-[ACP] + malonyl-[ACP] + H(+) = 3-oxododecanoyl-[ACP] + holo-[ACP] + CO2</text>
        <dbReference type="Rhea" id="RHEA:41868"/>
        <dbReference type="Rhea" id="RHEA-COMP:9623"/>
        <dbReference type="Rhea" id="RHEA-COMP:9640"/>
        <dbReference type="Rhea" id="RHEA-COMP:9641"/>
        <dbReference type="Rhea" id="RHEA-COMP:9685"/>
        <dbReference type="ChEBI" id="CHEBI:15378"/>
        <dbReference type="ChEBI" id="CHEBI:16526"/>
        <dbReference type="ChEBI" id="CHEBI:64479"/>
        <dbReference type="ChEBI" id="CHEBI:78449"/>
        <dbReference type="ChEBI" id="CHEBI:78468"/>
        <dbReference type="ChEBI" id="CHEBI:78469"/>
    </reaction>
    <physiologicalReaction direction="left-to-right" evidence="48">
        <dbReference type="Rhea" id="RHEA:41869"/>
    </physiologicalReaction>
</comment>
<feature type="region of interest" description="C-terminal hotdog fold" evidence="56">
    <location>
        <begin position="1001"/>
        <end position="1129"/>
    </location>
</feature>
<feature type="active site" description="Proton donor; for dehydratase activity" evidence="56">
    <location>
        <position position="1052"/>
    </location>
</feature>
<dbReference type="GO" id="GO:0141148">
    <property type="term" value="F:enoyl-[acyl-carrier-protein] reductase (NADPH) activity"/>
    <property type="evidence" value="ECO:0007669"/>
    <property type="project" value="UniProtKB-EC"/>
</dbReference>
<comment type="catalytic activity">
    <reaction evidence="25">
        <text>acetyl-CoA + n malonyl-CoA + 2n NADPH + 2n H(+) = a long-chain fatty acid + (n+1) CoA + n CO2 + 2n NADP(+).</text>
        <dbReference type="EC" id="2.3.1.85"/>
    </reaction>
</comment>
<keyword evidence="61" id="KW-1185">Reference proteome</keyword>
<dbReference type="PROSITE" id="PS50075">
    <property type="entry name" value="CARRIER"/>
    <property type="match status" value="1"/>
</dbReference>
<evidence type="ECO:0000256" key="54">
    <source>
        <dbReference type="ARBA" id="ARBA00049521"/>
    </source>
</evidence>
<evidence type="ECO:0000256" key="42">
    <source>
        <dbReference type="ARBA" id="ARBA00048571"/>
    </source>
</evidence>
<comment type="catalytic activity">
    <reaction evidence="45">
        <text>hexadecanoyl-[ACP] + H2O = hexadecanoate + holo-[ACP] + H(+)</text>
        <dbReference type="Rhea" id="RHEA:41932"/>
        <dbReference type="Rhea" id="RHEA-COMP:9652"/>
        <dbReference type="Rhea" id="RHEA-COMP:9685"/>
        <dbReference type="ChEBI" id="CHEBI:7896"/>
        <dbReference type="ChEBI" id="CHEBI:15377"/>
        <dbReference type="ChEBI" id="CHEBI:15378"/>
        <dbReference type="ChEBI" id="CHEBI:64479"/>
        <dbReference type="ChEBI" id="CHEBI:78483"/>
        <dbReference type="EC" id="3.1.2.14"/>
    </reaction>
    <physiologicalReaction direction="left-to-right" evidence="45">
        <dbReference type="Rhea" id="RHEA:41933"/>
    </physiologicalReaction>
</comment>
<comment type="catalytic activity">
    <reaction evidence="42">
        <text>3-oxohexanoyl-[ACP] + NADPH + H(+) = (3R)-hydroxyhexanoyl-[ACP] + NADP(+)</text>
        <dbReference type="Rhea" id="RHEA:41824"/>
        <dbReference type="Rhea" id="RHEA-COMP:9629"/>
        <dbReference type="Rhea" id="RHEA-COMP:9630"/>
        <dbReference type="ChEBI" id="CHEBI:15378"/>
        <dbReference type="ChEBI" id="CHEBI:57783"/>
        <dbReference type="ChEBI" id="CHEBI:58349"/>
        <dbReference type="ChEBI" id="CHEBI:78456"/>
        <dbReference type="ChEBI" id="CHEBI:78457"/>
    </reaction>
    <physiologicalReaction direction="left-to-right" evidence="42">
        <dbReference type="Rhea" id="RHEA:41825"/>
    </physiologicalReaction>
</comment>
<evidence type="ECO:0000256" key="23">
    <source>
        <dbReference type="ARBA" id="ARBA00023402"/>
    </source>
</evidence>
<keyword evidence="10" id="KW-0808">Transferase</keyword>
<comment type="catalytic activity">
    <reaction evidence="39">
        <text>tetradecanoyl-[ACP] + H2O = tetradecanoate + holo-[ACP] + H(+)</text>
        <dbReference type="Rhea" id="RHEA:30123"/>
        <dbReference type="Rhea" id="RHEA-COMP:9648"/>
        <dbReference type="Rhea" id="RHEA-COMP:9685"/>
        <dbReference type="ChEBI" id="CHEBI:15377"/>
        <dbReference type="ChEBI" id="CHEBI:15378"/>
        <dbReference type="ChEBI" id="CHEBI:30807"/>
        <dbReference type="ChEBI" id="CHEBI:64479"/>
        <dbReference type="ChEBI" id="CHEBI:78477"/>
        <dbReference type="EC" id="3.1.2.14"/>
    </reaction>
    <physiologicalReaction direction="left-to-right" evidence="39">
        <dbReference type="Rhea" id="RHEA:30124"/>
    </physiologicalReaction>
</comment>
<comment type="catalytic activity">
    <reaction evidence="23">
        <text>(3R)-hydroxybutanoyl-[ACP] = (2E)-butenoyl-[ACP] + H2O</text>
        <dbReference type="Rhea" id="RHEA:41808"/>
        <dbReference type="Rhea" id="RHEA-COMP:9626"/>
        <dbReference type="Rhea" id="RHEA-COMP:9627"/>
        <dbReference type="ChEBI" id="CHEBI:15377"/>
        <dbReference type="ChEBI" id="CHEBI:78451"/>
        <dbReference type="ChEBI" id="CHEBI:78453"/>
    </reaction>
    <physiologicalReaction direction="left-to-right" evidence="23">
        <dbReference type="Rhea" id="RHEA:41809"/>
    </physiologicalReaction>
</comment>
<evidence type="ECO:0000256" key="56">
    <source>
        <dbReference type="PROSITE-ProRule" id="PRU01363"/>
    </source>
</evidence>
<dbReference type="UniPathway" id="UPA00094"/>
<feature type="active site" description="Proton acceptor; for dehydratase activity" evidence="56">
    <location>
        <position position="900"/>
    </location>
</feature>
<evidence type="ECO:0000256" key="4">
    <source>
        <dbReference type="ARBA" id="ARBA00012873"/>
    </source>
</evidence>
<dbReference type="Gene3D" id="1.10.1200.10">
    <property type="entry name" value="ACP-like"/>
    <property type="match status" value="1"/>
</dbReference>
<dbReference type="InterPro" id="IPR049552">
    <property type="entry name" value="PKS_DH_N"/>
</dbReference>
<evidence type="ECO:0000256" key="18">
    <source>
        <dbReference type="ARBA" id="ARBA00023388"/>
    </source>
</evidence>
<dbReference type="SUPFAM" id="SSF53474">
    <property type="entry name" value="alpha/beta-Hydrolases"/>
    <property type="match status" value="1"/>
</dbReference>
<gene>
    <name evidence="60" type="ORF">TBRA_LOCUS4546</name>
</gene>
<comment type="catalytic activity">
    <reaction evidence="38">
        <text>(2E)-dodecenoyl-[ACP] + NADPH + H(+) = dodecanoyl-[ACP] + NADP(+)</text>
        <dbReference type="Rhea" id="RHEA:41880"/>
        <dbReference type="Rhea" id="RHEA-COMP:9643"/>
        <dbReference type="Rhea" id="RHEA-COMP:9644"/>
        <dbReference type="ChEBI" id="CHEBI:15378"/>
        <dbReference type="ChEBI" id="CHEBI:57783"/>
        <dbReference type="ChEBI" id="CHEBI:58349"/>
        <dbReference type="ChEBI" id="CHEBI:65264"/>
        <dbReference type="ChEBI" id="CHEBI:78472"/>
    </reaction>
    <physiologicalReaction direction="left-to-right" evidence="38">
        <dbReference type="Rhea" id="RHEA:41881"/>
    </physiologicalReaction>
</comment>
<comment type="catalytic activity">
    <reaction evidence="54">
        <text>(2E)-decenoyl-[ACP] + NADPH + H(+) = decanoyl-[ACP] + NADP(+)</text>
        <dbReference type="Rhea" id="RHEA:41864"/>
        <dbReference type="Rhea" id="RHEA-COMP:9639"/>
        <dbReference type="Rhea" id="RHEA-COMP:9640"/>
        <dbReference type="ChEBI" id="CHEBI:15378"/>
        <dbReference type="ChEBI" id="CHEBI:57783"/>
        <dbReference type="ChEBI" id="CHEBI:58349"/>
        <dbReference type="ChEBI" id="CHEBI:78467"/>
        <dbReference type="ChEBI" id="CHEBI:78468"/>
    </reaction>
    <physiologicalReaction direction="left-to-right" evidence="54">
        <dbReference type="Rhea" id="RHEA:41865"/>
    </physiologicalReaction>
</comment>
<evidence type="ECO:0000313" key="60">
    <source>
        <dbReference type="EMBL" id="CAB0032616.1"/>
    </source>
</evidence>
<comment type="function">
    <text evidence="24">Fatty acid synthetase is a multifunctional enzyme that catalyzes the de novo biosynthesis of long-chain saturated fatty acids starting from acetyl-CoA and malonyl-CoA in the presence of NADPH. This multifunctional protein contains 7 catalytic activities and a site for the binding of the prosthetic group 4'-phosphopantetheine of the acyl carrier protein ([ACP]) domain.</text>
</comment>
<dbReference type="InterPro" id="IPR014043">
    <property type="entry name" value="Acyl_transferase_dom"/>
</dbReference>
<evidence type="ECO:0000256" key="12">
    <source>
        <dbReference type="ARBA" id="ARBA00022898"/>
    </source>
</evidence>
<evidence type="ECO:0000256" key="29">
    <source>
        <dbReference type="ARBA" id="ARBA00047440"/>
    </source>
</evidence>
<dbReference type="InterPro" id="IPR016036">
    <property type="entry name" value="Malonyl_transacylase_ACP-bd"/>
</dbReference>
<dbReference type="InterPro" id="IPR020843">
    <property type="entry name" value="ER"/>
</dbReference>
<evidence type="ECO:0000256" key="7">
    <source>
        <dbReference type="ARBA" id="ARBA00018769"/>
    </source>
</evidence>
<evidence type="ECO:0000256" key="36">
    <source>
        <dbReference type="ARBA" id="ARBA00047961"/>
    </source>
</evidence>
<comment type="catalytic activity">
    <reaction evidence="16">
        <text>(3R)-hydroxydodecanoyl-[ACP] = (2E)-dodecenoyl-[ACP] + H2O</text>
        <dbReference type="Rhea" id="RHEA:41876"/>
        <dbReference type="Rhea" id="RHEA-COMP:9642"/>
        <dbReference type="Rhea" id="RHEA-COMP:9643"/>
        <dbReference type="ChEBI" id="CHEBI:15377"/>
        <dbReference type="ChEBI" id="CHEBI:78470"/>
        <dbReference type="ChEBI" id="CHEBI:78472"/>
    </reaction>
    <physiologicalReaction direction="left-to-right" evidence="16">
        <dbReference type="Rhea" id="RHEA:41877"/>
    </physiologicalReaction>
</comment>
<evidence type="ECO:0000259" key="57">
    <source>
        <dbReference type="PROSITE" id="PS50075"/>
    </source>
</evidence>
<comment type="catalytic activity">
    <reaction evidence="19">
        <text>a (3R)-hydroxyacyl-[ACP] = a (2E)-enoyl-[ACP] + H2O</text>
        <dbReference type="Rhea" id="RHEA:13097"/>
        <dbReference type="Rhea" id="RHEA-COMP:9925"/>
        <dbReference type="Rhea" id="RHEA-COMP:9945"/>
        <dbReference type="ChEBI" id="CHEBI:15377"/>
        <dbReference type="ChEBI" id="CHEBI:78784"/>
        <dbReference type="ChEBI" id="CHEBI:78827"/>
        <dbReference type="EC" id="4.2.1.59"/>
    </reaction>
    <physiologicalReaction direction="left-to-right" evidence="19">
        <dbReference type="Rhea" id="RHEA:13098"/>
    </physiologicalReaction>
</comment>
<keyword evidence="11" id="KW-0702">S-nitrosylation</keyword>
<dbReference type="Pfam" id="PF00550">
    <property type="entry name" value="PP-binding"/>
    <property type="match status" value="1"/>
</dbReference>
<protein>
    <recommendedName>
        <fullName evidence="7">Fatty acid synthase</fullName>
        <ecNumber evidence="5">1.1.1.100</ecNumber>
        <ecNumber evidence="2">1.3.1.39</ecNumber>
        <ecNumber evidence="6">2.3.1.41</ecNumber>
        <ecNumber evidence="4">2.3.1.85</ecNumber>
        <ecNumber evidence="3">3.1.2.14</ecNumber>
    </recommendedName>
</protein>
<comment type="catalytic activity">
    <reaction evidence="40">
        <text>(2E)-octenoyl-[ACP] + NADPH + H(+) = octanoyl-[ACP] + NADP(+)</text>
        <dbReference type="Rhea" id="RHEA:41848"/>
        <dbReference type="Rhea" id="RHEA-COMP:9635"/>
        <dbReference type="Rhea" id="RHEA-COMP:9636"/>
        <dbReference type="ChEBI" id="CHEBI:15378"/>
        <dbReference type="ChEBI" id="CHEBI:57783"/>
        <dbReference type="ChEBI" id="CHEBI:58349"/>
        <dbReference type="ChEBI" id="CHEBI:78462"/>
        <dbReference type="ChEBI" id="CHEBI:78463"/>
    </reaction>
    <physiologicalReaction direction="left-to-right" evidence="40">
        <dbReference type="Rhea" id="RHEA:41849"/>
    </physiologicalReaction>
</comment>
<feature type="region of interest" description="N-terminal hotdog fold" evidence="56">
    <location>
        <begin position="863"/>
        <end position="987"/>
    </location>
</feature>
<evidence type="ECO:0000256" key="19">
    <source>
        <dbReference type="ARBA" id="ARBA00023394"/>
    </source>
</evidence>
<evidence type="ECO:0000256" key="41">
    <source>
        <dbReference type="ARBA" id="ARBA00048506"/>
    </source>
</evidence>
<dbReference type="Gene3D" id="3.30.70.3290">
    <property type="match status" value="1"/>
</dbReference>
<dbReference type="Pfam" id="PF00109">
    <property type="entry name" value="ketoacyl-synt"/>
    <property type="match status" value="1"/>
</dbReference>
<dbReference type="EMBL" id="CADCXV010000684">
    <property type="protein sequence ID" value="CAB0032616.1"/>
    <property type="molecule type" value="Genomic_DNA"/>
</dbReference>
<dbReference type="InterPro" id="IPR016039">
    <property type="entry name" value="Thiolase-like"/>
</dbReference>
<comment type="catalytic activity">
    <reaction evidence="46">
        <text>3-oxotetradecanoyl-[ACP] + NADPH + H(+) = (3R)-hydroxytetradecanoyl-[ACP] + NADP(+)</text>
        <dbReference type="Rhea" id="RHEA:41888"/>
        <dbReference type="Rhea" id="RHEA-COMP:9645"/>
        <dbReference type="Rhea" id="RHEA-COMP:9646"/>
        <dbReference type="ChEBI" id="CHEBI:15378"/>
        <dbReference type="ChEBI" id="CHEBI:57783"/>
        <dbReference type="ChEBI" id="CHEBI:58349"/>
        <dbReference type="ChEBI" id="CHEBI:78473"/>
        <dbReference type="ChEBI" id="CHEBI:78474"/>
    </reaction>
    <physiologicalReaction direction="left-to-right" evidence="46">
        <dbReference type="Rhea" id="RHEA:41889"/>
    </physiologicalReaction>
</comment>
<dbReference type="Pfam" id="PF08659">
    <property type="entry name" value="KR"/>
    <property type="match status" value="1"/>
</dbReference>
<dbReference type="InterPro" id="IPR049900">
    <property type="entry name" value="PKS_mFAS_DH"/>
</dbReference>
<keyword evidence="12" id="KW-0663">Pyridoxal phosphate</keyword>
<dbReference type="InterPro" id="IPR020806">
    <property type="entry name" value="PKS_PP-bd"/>
</dbReference>
<dbReference type="SMART" id="SM00826">
    <property type="entry name" value="PKS_DH"/>
    <property type="match status" value="1"/>
</dbReference>
<dbReference type="InterPro" id="IPR050091">
    <property type="entry name" value="PKS_NRPS_Biosynth_Enz"/>
</dbReference>
<dbReference type="SUPFAM" id="SSF52151">
    <property type="entry name" value="FabD/lysophospholipase-like"/>
    <property type="match status" value="1"/>
</dbReference>
<evidence type="ECO:0000256" key="27">
    <source>
        <dbReference type="ARBA" id="ARBA00047394"/>
    </source>
</evidence>
<evidence type="ECO:0000256" key="17">
    <source>
        <dbReference type="ARBA" id="ARBA00023373"/>
    </source>
</evidence>
<dbReference type="FunFam" id="3.40.50.720:FF:000209">
    <property type="entry name" value="Polyketide synthase Pks12"/>
    <property type="match status" value="1"/>
</dbReference>
<dbReference type="InterPro" id="IPR057326">
    <property type="entry name" value="KR_dom"/>
</dbReference>
<name>A0A6H5I5V4_9HYME</name>
<feature type="domain" description="PKS/mFAS DH" evidence="59">
    <location>
        <begin position="863"/>
        <end position="1129"/>
    </location>
</feature>
<evidence type="ECO:0000256" key="26">
    <source>
        <dbReference type="ARBA" id="ARBA00047300"/>
    </source>
</evidence>
<dbReference type="FunFam" id="1.10.1200.10:FF:000013">
    <property type="entry name" value="Fatty acid synthase"/>
    <property type="match status" value="1"/>
</dbReference>
<dbReference type="GO" id="GO:0004315">
    <property type="term" value="F:3-oxoacyl-[acyl-carrier-protein] synthase activity"/>
    <property type="evidence" value="ECO:0007669"/>
    <property type="project" value="UniProtKB-EC"/>
</dbReference>
<dbReference type="Gene3D" id="3.40.366.10">
    <property type="entry name" value="Malonyl-Coenzyme A Acyl Carrier Protein, domain 2"/>
    <property type="match status" value="1"/>
</dbReference>
<dbReference type="Pfam" id="PF00698">
    <property type="entry name" value="Acyl_transf_1"/>
    <property type="match status" value="1"/>
</dbReference>
<comment type="pathway">
    <text evidence="1">Lipid metabolism.</text>
</comment>
<evidence type="ECO:0000256" key="6">
    <source>
        <dbReference type="ARBA" id="ARBA00013191"/>
    </source>
</evidence>
<evidence type="ECO:0000256" key="40">
    <source>
        <dbReference type="ARBA" id="ARBA00048420"/>
    </source>
</evidence>
<dbReference type="InterPro" id="IPR036736">
    <property type="entry name" value="ACP-like_sf"/>
</dbReference>
<comment type="catalytic activity">
    <reaction evidence="32">
        <text>dodecanoyl-[ACP] + malonyl-[ACP] + H(+) = 3-oxotetradecanoyl-[ACP] + holo-[ACP] + CO2</text>
        <dbReference type="Rhea" id="RHEA:41884"/>
        <dbReference type="Rhea" id="RHEA-COMP:9623"/>
        <dbReference type="Rhea" id="RHEA-COMP:9644"/>
        <dbReference type="Rhea" id="RHEA-COMP:9645"/>
        <dbReference type="Rhea" id="RHEA-COMP:9685"/>
        <dbReference type="ChEBI" id="CHEBI:15378"/>
        <dbReference type="ChEBI" id="CHEBI:16526"/>
        <dbReference type="ChEBI" id="CHEBI:64479"/>
        <dbReference type="ChEBI" id="CHEBI:65264"/>
        <dbReference type="ChEBI" id="CHEBI:78449"/>
        <dbReference type="ChEBI" id="CHEBI:78473"/>
    </reaction>
    <physiologicalReaction direction="left-to-right" evidence="32">
        <dbReference type="Rhea" id="RHEA:41885"/>
    </physiologicalReaction>
</comment>
<comment type="catalytic activity">
    <reaction evidence="37">
        <text>hexadecanoyl-[ACP] + malonyl-[ACP] + H(+) = 3-oxooctadecanoyl-[ACP] + holo-[ACP] + CO2</text>
        <dbReference type="Rhea" id="RHEA:41916"/>
        <dbReference type="Rhea" id="RHEA-COMP:9623"/>
        <dbReference type="Rhea" id="RHEA-COMP:9652"/>
        <dbReference type="Rhea" id="RHEA-COMP:9653"/>
        <dbReference type="Rhea" id="RHEA-COMP:9685"/>
        <dbReference type="ChEBI" id="CHEBI:15378"/>
        <dbReference type="ChEBI" id="CHEBI:16526"/>
        <dbReference type="ChEBI" id="CHEBI:64479"/>
        <dbReference type="ChEBI" id="CHEBI:78449"/>
        <dbReference type="ChEBI" id="CHEBI:78483"/>
        <dbReference type="ChEBI" id="CHEBI:78487"/>
    </reaction>
    <physiologicalReaction direction="left-to-right" evidence="37">
        <dbReference type="Rhea" id="RHEA:41917"/>
    </physiologicalReaction>
</comment>
<evidence type="ECO:0000256" key="52">
    <source>
        <dbReference type="ARBA" id="ARBA00049422"/>
    </source>
</evidence>
<comment type="catalytic activity">
    <reaction evidence="21">
        <text>(3R)-hydroxyoctadecanoyl-[ACP] = (2E)-octadecenoyl-[ACP] + H2O</text>
        <dbReference type="Rhea" id="RHEA:41924"/>
        <dbReference type="Rhea" id="RHEA-COMP:9654"/>
        <dbReference type="Rhea" id="RHEA-COMP:9655"/>
        <dbReference type="ChEBI" id="CHEBI:15377"/>
        <dbReference type="ChEBI" id="CHEBI:78488"/>
        <dbReference type="ChEBI" id="CHEBI:78489"/>
    </reaction>
    <physiologicalReaction direction="left-to-right" evidence="21">
        <dbReference type="Rhea" id="RHEA:41925"/>
    </physiologicalReaction>
</comment>
<evidence type="ECO:0000256" key="51">
    <source>
        <dbReference type="ARBA" id="ARBA00049414"/>
    </source>
</evidence>
<dbReference type="InterPro" id="IPR032821">
    <property type="entry name" value="PKS_assoc"/>
</dbReference>
<comment type="catalytic activity">
    <reaction evidence="17">
        <text>(3R)-hydroxyhexanoyl-[ACP] = (2E)-hexenoyl-[ACP] + H2O</text>
        <dbReference type="Rhea" id="RHEA:41828"/>
        <dbReference type="Rhea" id="RHEA-COMP:9630"/>
        <dbReference type="Rhea" id="RHEA-COMP:9631"/>
        <dbReference type="ChEBI" id="CHEBI:15377"/>
        <dbReference type="ChEBI" id="CHEBI:78457"/>
        <dbReference type="ChEBI" id="CHEBI:78458"/>
    </reaction>
    <physiologicalReaction direction="left-to-right" evidence="17">
        <dbReference type="Rhea" id="RHEA:41829"/>
    </physiologicalReaction>
</comment>
<evidence type="ECO:0000256" key="20">
    <source>
        <dbReference type="ARBA" id="ARBA00023398"/>
    </source>
</evidence>
<dbReference type="GO" id="GO:0004312">
    <property type="term" value="F:fatty acid synthase activity"/>
    <property type="evidence" value="ECO:0007669"/>
    <property type="project" value="UniProtKB-EC"/>
</dbReference>
<evidence type="ECO:0000256" key="24">
    <source>
        <dbReference type="ARBA" id="ARBA00023442"/>
    </source>
</evidence>
<dbReference type="InterPro" id="IPR036291">
    <property type="entry name" value="NAD(P)-bd_dom_sf"/>
</dbReference>
<evidence type="ECO:0000256" key="38">
    <source>
        <dbReference type="ARBA" id="ARBA00048281"/>
    </source>
</evidence>
<dbReference type="InterPro" id="IPR011032">
    <property type="entry name" value="GroES-like_sf"/>
</dbReference>
<comment type="catalytic activity">
    <reaction evidence="26">
        <text>3-oxooctadecanoyl-[ACP] + NADPH + H(+) = (3R)-hydroxyoctadecanoyl-[ACP] + NADP(+)</text>
        <dbReference type="Rhea" id="RHEA:41920"/>
        <dbReference type="Rhea" id="RHEA-COMP:9653"/>
        <dbReference type="Rhea" id="RHEA-COMP:9654"/>
        <dbReference type="ChEBI" id="CHEBI:15378"/>
        <dbReference type="ChEBI" id="CHEBI:57783"/>
        <dbReference type="ChEBI" id="CHEBI:58349"/>
        <dbReference type="ChEBI" id="CHEBI:78487"/>
        <dbReference type="ChEBI" id="CHEBI:78488"/>
    </reaction>
    <physiologicalReaction direction="left-to-right" evidence="26">
        <dbReference type="Rhea" id="RHEA:41921"/>
    </physiologicalReaction>
</comment>
<dbReference type="Pfam" id="PF13602">
    <property type="entry name" value="ADH_zinc_N_2"/>
    <property type="match status" value="1"/>
</dbReference>
<organism evidence="60 61">
    <name type="scientific">Trichogramma brassicae</name>
    <dbReference type="NCBI Taxonomy" id="86971"/>
    <lineage>
        <taxon>Eukaryota</taxon>
        <taxon>Metazoa</taxon>
        <taxon>Ecdysozoa</taxon>
        <taxon>Arthropoda</taxon>
        <taxon>Hexapoda</taxon>
        <taxon>Insecta</taxon>
        <taxon>Pterygota</taxon>
        <taxon>Neoptera</taxon>
        <taxon>Endopterygota</taxon>
        <taxon>Hymenoptera</taxon>
        <taxon>Apocrita</taxon>
        <taxon>Proctotrupomorpha</taxon>
        <taxon>Chalcidoidea</taxon>
        <taxon>Trichogrammatidae</taxon>
        <taxon>Trichogramma</taxon>
    </lineage>
</organism>
<comment type="catalytic activity">
    <reaction evidence="27">
        <text>hexanoyl-[ACP] + malonyl-[ACP] + H(+) = 3-oxooctanoyl-[ACP] + holo-[ACP] + CO2</text>
        <dbReference type="Rhea" id="RHEA:41836"/>
        <dbReference type="Rhea" id="RHEA-COMP:9623"/>
        <dbReference type="Rhea" id="RHEA-COMP:9632"/>
        <dbReference type="Rhea" id="RHEA-COMP:9633"/>
        <dbReference type="Rhea" id="RHEA-COMP:9685"/>
        <dbReference type="ChEBI" id="CHEBI:15378"/>
        <dbReference type="ChEBI" id="CHEBI:16526"/>
        <dbReference type="ChEBI" id="CHEBI:64479"/>
        <dbReference type="ChEBI" id="CHEBI:78449"/>
        <dbReference type="ChEBI" id="CHEBI:78459"/>
        <dbReference type="ChEBI" id="CHEBI:78460"/>
    </reaction>
    <physiologicalReaction direction="left-to-right" evidence="27">
        <dbReference type="Rhea" id="RHEA:41837"/>
    </physiologicalReaction>
</comment>
<dbReference type="SMART" id="SM00822">
    <property type="entry name" value="PKS_KR"/>
    <property type="match status" value="1"/>
</dbReference>
<comment type="catalytic activity">
    <reaction evidence="53">
        <text>butanoyl-[ACP] + malonyl-[ACP] + H(+) = 3-oxohexanoyl-[ACP] + holo-[ACP] + CO2</text>
        <dbReference type="Rhea" id="RHEA:41820"/>
        <dbReference type="Rhea" id="RHEA-COMP:9623"/>
        <dbReference type="Rhea" id="RHEA-COMP:9628"/>
        <dbReference type="Rhea" id="RHEA-COMP:9629"/>
        <dbReference type="Rhea" id="RHEA-COMP:9685"/>
        <dbReference type="ChEBI" id="CHEBI:15378"/>
        <dbReference type="ChEBI" id="CHEBI:16526"/>
        <dbReference type="ChEBI" id="CHEBI:64479"/>
        <dbReference type="ChEBI" id="CHEBI:78449"/>
        <dbReference type="ChEBI" id="CHEBI:78454"/>
        <dbReference type="ChEBI" id="CHEBI:78456"/>
    </reaction>
    <physiologicalReaction direction="left-to-right" evidence="53">
        <dbReference type="Rhea" id="RHEA:41821"/>
    </physiologicalReaction>
</comment>
<keyword evidence="8" id="KW-0596">Phosphopantetheine</keyword>
<dbReference type="InterPro" id="IPR009081">
    <property type="entry name" value="PP-bd_ACP"/>
</dbReference>
<evidence type="ECO:0000256" key="3">
    <source>
        <dbReference type="ARBA" id="ARBA00012480"/>
    </source>
</evidence>
<dbReference type="EC" id="1.1.1.100" evidence="5"/>
<dbReference type="GO" id="GO:0004313">
    <property type="term" value="F:[acyl-carrier-protein] S-acetyltransferase activity"/>
    <property type="evidence" value="ECO:0007669"/>
    <property type="project" value="UniProtKB-EC"/>
</dbReference>
<sequence>MATKIYDSEPRIRKLAPVPPEEEIVISGISGRFPDSNNMKHFEENLMNKVDLVTDDDRRWKLDHPEIPQNTGKINNVSKFDALFFGVHFKQAHTMDPMCRMLLEHAYEAIVDAGINPKQLRGSRTGVFIGACFSESEKTWFYEKLQVNGFGITGCSRAMLANRISYWLGVTGPSYAVDTACSSSLFAIEHAYRSIRDGLCDAAIVGGANLCLHPYVSLQFSRLGVLSPDGRCKSFDESANGYARSEAVACVFLQKAKDSKRVYATLVHAKTNCDGFKEQGITFPSSVMQGALLKEFYEELGVPPTSLSFVEAHGTGTKVGDPEEVNALDRVFCTGRKDPLWIGSIKSNLGHSEPASGLCSVAKIVIGMESGLIPPNLHYKNTRKGIEALEKGRLRVVTEPTPWKGGLVGINSFGFGGANAHVLLRSNQKEKINGGQPQDDLPRLVAVSGRTELSVQTILDDLEKRPTDVEYVRLLHDIHTEDINGHLYRGYTILPPRGLVKQSPREIENYLGVKRPVWFVFSGMGSQWPSMGESLMRLPVFVEAIKKCDAALKPHKINVVDIITNKDKKTFDNILNSFVGIAAIQIGLVDVLRSVGIEADNYIGHSVGELGCAYADGCFTAEQMILAAYSRGLASIETKFVHGSMAAVGLGYAELKEMCPADIEIACHNSADSATISGPAESMKAFVAKLQANNVFAKEVPCSNIPYHSRYIAQAGPKLLAYLQKVIPSPRPRSSKWLSTSVPRNKWETPAARLSSAEYHTNNLLSPVLFEETSLLIPKDAVTIEIAPHGLLQAILKRSLAPTVTNIALTRRGHEDNVEVLLQGLGKLYNAGLQPQLHKLYPHVAYPVSRTTPMLSHLIKWEHSEDWFVTSYRLQEKITSGERLVSVTLADEDFEFIAGHVIDGRNLFPATGYLALIWETLGMMRGELYTEVSVVFEDVKFLRATTIPKEGIIEFTLMVQKGTGRFEVVEGGAAVVTGFVRATDKPSAEQVDPKLLQRPNNDEETMTSRDIYKELRLRGYHYSGMFRSLKSSTCDGTKGHILWHNNWVAFMDNMLQMQILGSDTRGLFVPTGLMKLVIDTKTHLNEIRTMDDEHKEFSVVVNKTLNLISAGGVEIRGLKASAISRRKPAGEPVLEKYQFIAHRDRAETSLRDLARIATHIGLENHMGIKVRTLELLEESDKVPVEELLSTHLAEALGDMPLIQADVNLAGNNLEFEDGVLPANIVVTEPKKIVGESNALLGVGHRLLERAENLALLLEGLKEGGFLLTREDPSVDSKRAEEWAQANNLHLIAEKRSGSHVYVLSRKKEKMFKKTIVINVSNDKFDWVDEMKKIMTEEIEKETASQLRIVFVSEGNFESGLIGFINCLRKEAGGEIVRGLLIQDAKAPKFSLTNPFYTNELHKDLAMSVLGLDGQWGSYRHLPLPALEPKPVRHAWANQLVRGDLNSLCWLEGPIQTGFEHDNLVNIVYSSINFRDVMLSTGKLAVEVVAKTRQSQECVLGFEFTGVTSRGGRRIMGMIENRAMTNLCLLDPNLTWEVPANWTLEDAATVPCVYGTCYYALYLSGKMKKGDKVLIHAGSGGVGQAAITLALFQGCEVFTTVGTPDKRRFIREHFPQIPESHIGNSRDTSFEQLIMRETEGRGVDIVLNSLAEEKLQASVRCLAQGGHFLEIGKFDLAANNPLGMECFLKEISFHGIMLDNLFNAPDEQKRHLRDIMAVGLKNGAIKPLTRTVFPKDQMEAAFRYMAAGKHIGKVIIKVREEDEAPNTPMLALPRYHCLEDRSYLILGGLGGFGLELADWLVLRGAKHLVITSRTGIRNGYQKMRVDLWKSYGTNVVIVSGKDASKRDDCKAIIEIAANLAPVDAIFNLAVVLKDAIWDNQTPETFEESFRAKAWSTKHLDQLTRSLCPKLRQFVVFSSVSCGRGNAGQTNYGMSNSVMERICERRAAEGLPGLAVQWGAIGDVGLVADMQEDNKELVIGGTLQQRISSCLQELDGFLRQQEPIVSSMVVAEKRAGGAGTLNVVDTVLNIMGLKDLKTVSPQTSLAELGMDSMMAVEIKQTLEREFELFLTAQDIRSLNFAKLQEMAAKNAEQSKKRGGADGDKNAEVITGMKLLVRVVGTADFNPEVCLPLATKQEGKAEIFMIPGIEGIGKVFDNLALKIKAPAYCLQLGTSDLNSDINAMADKLTPYILERSADRRDFLVVGYSFGSMIAIEIVRRLEATGMTGKLIIVDGSPELMKRVQNQQLASNSDEELQSNVLLGMMDILSPADSAALVTELEKHDKWETKLAAFLQRWVNVPGITMSQENQAAFCTSVYRRLQAVQAYDAAAAGKIKTPIMLLKPTQPTLRAVPEDYLLGEVTSDKVEIHYVEGNHVTILDHNKVAKAINGEPLEDAEEFKQLIFQGEIDKVASLVN</sequence>
<feature type="domain" description="Ketosynthase family 3 (KS3)" evidence="58">
    <location>
        <begin position="21"/>
        <end position="426"/>
    </location>
</feature>
<evidence type="ECO:0000256" key="32">
    <source>
        <dbReference type="ARBA" id="ARBA00047578"/>
    </source>
</evidence>
<dbReference type="EC" id="2.3.1.41" evidence="6"/>
<dbReference type="InterPro" id="IPR001227">
    <property type="entry name" value="Ac_transferase_dom_sf"/>
</dbReference>
<evidence type="ECO:0000313" key="61">
    <source>
        <dbReference type="Proteomes" id="UP000479190"/>
    </source>
</evidence>
<feature type="domain" description="Carrier" evidence="57">
    <location>
        <begin position="2012"/>
        <end position="2092"/>
    </location>
</feature>
<comment type="catalytic activity">
    <reaction evidence="52">
        <text>3-oxooctanoyl-[ACP] + NADPH + H(+) = (3R)-hydroxyoctanoyl-[ACP] + NADP(+)</text>
        <dbReference type="Rhea" id="RHEA:41840"/>
        <dbReference type="Rhea" id="RHEA-COMP:9633"/>
        <dbReference type="Rhea" id="RHEA-COMP:9634"/>
        <dbReference type="ChEBI" id="CHEBI:15378"/>
        <dbReference type="ChEBI" id="CHEBI:57783"/>
        <dbReference type="ChEBI" id="CHEBI:58349"/>
        <dbReference type="ChEBI" id="CHEBI:78460"/>
        <dbReference type="ChEBI" id="CHEBI:78461"/>
    </reaction>
    <physiologicalReaction direction="left-to-right" evidence="52">
        <dbReference type="Rhea" id="RHEA:41841"/>
    </physiologicalReaction>
</comment>
<comment type="catalytic activity">
    <reaction evidence="31">
        <text>(2E)-butenoyl-[ACP] + NADPH + H(+) = butanoyl-[ACP] + NADP(+)</text>
        <dbReference type="Rhea" id="RHEA:41812"/>
        <dbReference type="Rhea" id="RHEA-COMP:9627"/>
        <dbReference type="Rhea" id="RHEA-COMP:9628"/>
        <dbReference type="ChEBI" id="CHEBI:15378"/>
        <dbReference type="ChEBI" id="CHEBI:57783"/>
        <dbReference type="ChEBI" id="CHEBI:58349"/>
        <dbReference type="ChEBI" id="CHEBI:78453"/>
        <dbReference type="ChEBI" id="CHEBI:78454"/>
    </reaction>
    <physiologicalReaction direction="left-to-right" evidence="31">
        <dbReference type="Rhea" id="RHEA:41813"/>
    </physiologicalReaction>
</comment>
<dbReference type="Gene3D" id="3.40.47.10">
    <property type="match status" value="1"/>
</dbReference>
<comment type="catalytic activity">
    <reaction evidence="43">
        <text>a 2,3-saturated acyl-[ACP] + NADP(+) = a (2E)-enoyl-[ACP] + NADPH + H(+)</text>
        <dbReference type="Rhea" id="RHEA:22564"/>
        <dbReference type="Rhea" id="RHEA-COMP:9925"/>
        <dbReference type="Rhea" id="RHEA-COMP:9926"/>
        <dbReference type="ChEBI" id="CHEBI:15378"/>
        <dbReference type="ChEBI" id="CHEBI:57783"/>
        <dbReference type="ChEBI" id="CHEBI:58349"/>
        <dbReference type="ChEBI" id="CHEBI:78784"/>
        <dbReference type="ChEBI" id="CHEBI:78785"/>
        <dbReference type="EC" id="1.3.1.39"/>
    </reaction>
    <physiologicalReaction direction="right-to-left" evidence="43">
        <dbReference type="Rhea" id="RHEA:22566"/>
    </physiologicalReaction>
</comment>
<comment type="catalytic activity">
    <reaction evidence="44">
        <text>holo-[ACP] + acetyl-CoA = acetyl-[ACP] + CoA</text>
        <dbReference type="Rhea" id="RHEA:41788"/>
        <dbReference type="Rhea" id="RHEA-COMP:9621"/>
        <dbReference type="Rhea" id="RHEA-COMP:9685"/>
        <dbReference type="ChEBI" id="CHEBI:57287"/>
        <dbReference type="ChEBI" id="CHEBI:57288"/>
        <dbReference type="ChEBI" id="CHEBI:64479"/>
        <dbReference type="ChEBI" id="CHEBI:78446"/>
        <dbReference type="EC" id="2.3.1.38"/>
    </reaction>
    <physiologicalReaction direction="left-to-right" evidence="44">
        <dbReference type="Rhea" id="RHEA:41789"/>
    </physiologicalReaction>
</comment>
<dbReference type="OrthoDB" id="329835at2759"/>
<evidence type="ECO:0000256" key="39">
    <source>
        <dbReference type="ARBA" id="ARBA00048289"/>
    </source>
</evidence>
<dbReference type="InterPro" id="IPR049391">
    <property type="entry name" value="FAS_pseudo-KR"/>
</dbReference>
<dbReference type="InterPro" id="IPR014031">
    <property type="entry name" value="Ketoacyl_synth_C"/>
</dbReference>
<evidence type="ECO:0000256" key="21">
    <source>
        <dbReference type="ARBA" id="ARBA00023399"/>
    </source>
</evidence>
<comment type="catalytic activity">
    <reaction evidence="41">
        <text>a fatty acyl-[ACP] + malonyl-[ACP] + H(+) = a 3-oxoacyl-[ACP] + holo-[ACP] + CO2</text>
        <dbReference type="Rhea" id="RHEA:22836"/>
        <dbReference type="Rhea" id="RHEA-COMP:9623"/>
        <dbReference type="Rhea" id="RHEA-COMP:9685"/>
        <dbReference type="Rhea" id="RHEA-COMP:9916"/>
        <dbReference type="Rhea" id="RHEA-COMP:14125"/>
        <dbReference type="ChEBI" id="CHEBI:15378"/>
        <dbReference type="ChEBI" id="CHEBI:16526"/>
        <dbReference type="ChEBI" id="CHEBI:64479"/>
        <dbReference type="ChEBI" id="CHEBI:78449"/>
        <dbReference type="ChEBI" id="CHEBI:78776"/>
        <dbReference type="ChEBI" id="CHEBI:138651"/>
        <dbReference type="EC" id="2.3.1.41"/>
    </reaction>
    <physiologicalReaction direction="left-to-right" evidence="41">
        <dbReference type="Rhea" id="RHEA:22837"/>
    </physiologicalReaction>
</comment>
<dbReference type="SUPFAM" id="SSF55048">
    <property type="entry name" value="Probable ACP-binding domain of malonyl-CoA ACP transacylase"/>
    <property type="match status" value="1"/>
</dbReference>
<dbReference type="EC" id="1.3.1.39" evidence="2"/>
<dbReference type="PANTHER" id="PTHR43775">
    <property type="entry name" value="FATTY ACID SYNTHASE"/>
    <property type="match status" value="1"/>
</dbReference>
<evidence type="ECO:0000256" key="50">
    <source>
        <dbReference type="ARBA" id="ARBA00049263"/>
    </source>
</evidence>
<dbReference type="CDD" id="cd08954">
    <property type="entry name" value="KR_1_FAS_SDR_x"/>
    <property type="match status" value="1"/>
</dbReference>
<evidence type="ECO:0000256" key="25">
    <source>
        <dbReference type="ARBA" id="ARBA00044883"/>
    </source>
</evidence>
<evidence type="ECO:0000256" key="46">
    <source>
        <dbReference type="ARBA" id="ARBA00048935"/>
    </source>
</evidence>
<dbReference type="InterPro" id="IPR029058">
    <property type="entry name" value="AB_hydrolase_fold"/>
</dbReference>
<dbReference type="Pfam" id="PF00975">
    <property type="entry name" value="Thioesterase"/>
    <property type="match status" value="1"/>
</dbReference>
<dbReference type="Gene3D" id="3.40.50.1820">
    <property type="entry name" value="alpha/beta hydrolase"/>
    <property type="match status" value="1"/>
</dbReference>
<proteinExistence type="predicted"/>
<dbReference type="PROSITE" id="PS00606">
    <property type="entry name" value="KS3_1"/>
    <property type="match status" value="1"/>
</dbReference>
<dbReference type="GO" id="GO:0019171">
    <property type="term" value="F:(3R)-hydroxyacyl-[acyl-carrier-protein] dehydratase activity"/>
    <property type="evidence" value="ECO:0007669"/>
    <property type="project" value="UniProtKB-EC"/>
</dbReference>
<evidence type="ECO:0000256" key="16">
    <source>
        <dbReference type="ARBA" id="ARBA00023351"/>
    </source>
</evidence>
<dbReference type="Gene3D" id="3.10.129.110">
    <property type="entry name" value="Polyketide synthase dehydratase"/>
    <property type="match status" value="1"/>
</dbReference>
<dbReference type="GO" id="GO:0004316">
    <property type="term" value="F:3-oxoacyl-[acyl-carrier-protein] reductase (NADPH) activity"/>
    <property type="evidence" value="ECO:0007669"/>
    <property type="project" value="UniProtKB-EC"/>
</dbReference>
<dbReference type="SMART" id="SM00829">
    <property type="entry name" value="PKS_ER"/>
    <property type="match status" value="1"/>
</dbReference>
<comment type="catalytic activity">
    <reaction evidence="35">
        <text>3-oxobutanoyl-[ACP] + NADPH + H(+) = (3R)-hydroxybutanoyl-[ACP] + NADP(+)</text>
        <dbReference type="Rhea" id="RHEA:41804"/>
        <dbReference type="Rhea" id="RHEA-COMP:9625"/>
        <dbReference type="Rhea" id="RHEA-COMP:9626"/>
        <dbReference type="ChEBI" id="CHEBI:15378"/>
        <dbReference type="ChEBI" id="CHEBI:57783"/>
        <dbReference type="ChEBI" id="CHEBI:58349"/>
        <dbReference type="ChEBI" id="CHEBI:78450"/>
        <dbReference type="ChEBI" id="CHEBI:78451"/>
    </reaction>
    <physiologicalReaction direction="left-to-right" evidence="35">
        <dbReference type="Rhea" id="RHEA:41805"/>
    </physiologicalReaction>
</comment>
<dbReference type="PROSITE" id="PS52019">
    <property type="entry name" value="PKS_MFAS_DH"/>
    <property type="match status" value="1"/>
</dbReference>
<evidence type="ECO:0000256" key="37">
    <source>
        <dbReference type="ARBA" id="ARBA00048051"/>
    </source>
</evidence>
<evidence type="ECO:0000256" key="15">
    <source>
        <dbReference type="ARBA" id="ARBA00023332"/>
    </source>
</evidence>
<evidence type="ECO:0000256" key="43">
    <source>
        <dbReference type="ARBA" id="ARBA00048650"/>
    </source>
</evidence>
<dbReference type="Pfam" id="PF21149">
    <property type="entry name" value="FAS_pseudo-KR"/>
    <property type="match status" value="1"/>
</dbReference>
<comment type="catalytic activity">
    <reaction evidence="15">
        <text>(3R)-hydroxyoctanoyl-[ACP] = (2E)-octenoyl-[ACP] + H2O</text>
        <dbReference type="Rhea" id="RHEA:41844"/>
        <dbReference type="Rhea" id="RHEA-COMP:9634"/>
        <dbReference type="Rhea" id="RHEA-COMP:9635"/>
        <dbReference type="ChEBI" id="CHEBI:15377"/>
        <dbReference type="ChEBI" id="CHEBI:78461"/>
        <dbReference type="ChEBI" id="CHEBI:78462"/>
    </reaction>
    <physiologicalReaction direction="left-to-right" evidence="15">
        <dbReference type="Rhea" id="RHEA:41845"/>
    </physiologicalReaction>
</comment>
<comment type="catalytic activity">
    <reaction evidence="34">
        <text>(2E)-hexenoyl-[ACP] + NADPH + H(+) = hexanoyl-[ACP] + NADP(+)</text>
        <dbReference type="Rhea" id="RHEA:41832"/>
        <dbReference type="Rhea" id="RHEA-COMP:9631"/>
        <dbReference type="Rhea" id="RHEA-COMP:9632"/>
        <dbReference type="ChEBI" id="CHEBI:15378"/>
        <dbReference type="ChEBI" id="CHEBI:57783"/>
        <dbReference type="ChEBI" id="CHEBI:58349"/>
        <dbReference type="ChEBI" id="CHEBI:78458"/>
        <dbReference type="ChEBI" id="CHEBI:78459"/>
    </reaction>
    <physiologicalReaction direction="left-to-right" evidence="34">
        <dbReference type="Rhea" id="RHEA:41833"/>
    </physiologicalReaction>
</comment>
<dbReference type="EC" id="3.1.2.14" evidence="3"/>
<dbReference type="SMART" id="SM00827">
    <property type="entry name" value="PKS_AT"/>
    <property type="match status" value="1"/>
</dbReference>
<dbReference type="Gene3D" id="3.40.50.720">
    <property type="entry name" value="NAD(P)-binding Rossmann-like Domain"/>
    <property type="match status" value="1"/>
</dbReference>
<evidence type="ECO:0000256" key="55">
    <source>
        <dbReference type="ARBA" id="ARBA00049533"/>
    </source>
</evidence>
<accession>A0A6H5I5V4</accession>
<dbReference type="InterPro" id="IPR013968">
    <property type="entry name" value="PKS_KR"/>
</dbReference>
<dbReference type="InterPro" id="IPR014030">
    <property type="entry name" value="Ketoacyl_synth_N"/>
</dbReference>
<dbReference type="SUPFAM" id="SSF51735">
    <property type="entry name" value="NAD(P)-binding Rossmann-fold domains"/>
    <property type="match status" value="2"/>
</dbReference>
<dbReference type="InterPro" id="IPR042104">
    <property type="entry name" value="PKS_dehydratase_sf"/>
</dbReference>
<keyword evidence="9" id="KW-0597">Phosphoprotein</keyword>
<reference evidence="60 61" key="1">
    <citation type="submission" date="2020-02" db="EMBL/GenBank/DDBJ databases">
        <authorList>
            <person name="Ferguson B K."/>
        </authorList>
    </citation>
    <scope>NUCLEOTIDE SEQUENCE [LARGE SCALE GENOMIC DNA]</scope>
</reference>
<evidence type="ECO:0000256" key="44">
    <source>
        <dbReference type="ARBA" id="ARBA00048691"/>
    </source>
</evidence>
<comment type="catalytic activity">
    <reaction evidence="20">
        <text>(3R)-hydroxytetradecanoyl-[ACP] = (2E)-tetradecenoyl-[ACP] + H2O</text>
        <dbReference type="Rhea" id="RHEA:41892"/>
        <dbReference type="Rhea" id="RHEA-COMP:9646"/>
        <dbReference type="Rhea" id="RHEA-COMP:9647"/>
        <dbReference type="ChEBI" id="CHEBI:15377"/>
        <dbReference type="ChEBI" id="CHEBI:78474"/>
        <dbReference type="ChEBI" id="CHEBI:78475"/>
    </reaction>
    <physiologicalReaction direction="left-to-right" evidence="20">
        <dbReference type="Rhea" id="RHEA:41893"/>
    </physiologicalReaction>
</comment>
<comment type="catalytic activity">
    <reaction evidence="28">
        <text>a (3R)-hydroxyacyl-[ACP] + NADP(+) = a 3-oxoacyl-[ACP] + NADPH + H(+)</text>
        <dbReference type="Rhea" id="RHEA:17397"/>
        <dbReference type="Rhea" id="RHEA-COMP:9916"/>
        <dbReference type="Rhea" id="RHEA-COMP:9945"/>
        <dbReference type="ChEBI" id="CHEBI:15378"/>
        <dbReference type="ChEBI" id="CHEBI:57783"/>
        <dbReference type="ChEBI" id="CHEBI:58349"/>
        <dbReference type="ChEBI" id="CHEBI:78776"/>
        <dbReference type="ChEBI" id="CHEBI:78827"/>
        <dbReference type="EC" id="1.1.1.100"/>
    </reaction>
    <physiologicalReaction direction="right-to-left" evidence="28">
        <dbReference type="Rhea" id="RHEA:17399"/>
    </physiologicalReaction>
</comment>
<evidence type="ECO:0000256" key="2">
    <source>
        <dbReference type="ARBA" id="ARBA00012004"/>
    </source>
</evidence>
<comment type="catalytic activity">
    <reaction evidence="33">
        <text>(2E)-hexadecenoyl-[ACP] + NADPH + H(+) = hexadecanoyl-[ACP] + NADP(+)</text>
        <dbReference type="Rhea" id="RHEA:41912"/>
        <dbReference type="Rhea" id="RHEA-COMP:9651"/>
        <dbReference type="Rhea" id="RHEA-COMP:9652"/>
        <dbReference type="ChEBI" id="CHEBI:15378"/>
        <dbReference type="ChEBI" id="CHEBI:57783"/>
        <dbReference type="ChEBI" id="CHEBI:58349"/>
        <dbReference type="ChEBI" id="CHEBI:78481"/>
        <dbReference type="ChEBI" id="CHEBI:78483"/>
    </reaction>
    <physiologicalReaction direction="left-to-right" evidence="33">
        <dbReference type="Rhea" id="RHEA:41913"/>
    </physiologicalReaction>
</comment>
<evidence type="ECO:0000256" key="13">
    <source>
        <dbReference type="ARBA" id="ARBA00022990"/>
    </source>
</evidence>
<dbReference type="GO" id="GO:0031177">
    <property type="term" value="F:phosphopantetheine binding"/>
    <property type="evidence" value="ECO:0007669"/>
    <property type="project" value="InterPro"/>
</dbReference>
<evidence type="ECO:0000256" key="31">
    <source>
        <dbReference type="ARBA" id="ARBA00047500"/>
    </source>
</evidence>
<dbReference type="CDD" id="cd05195">
    <property type="entry name" value="enoyl_red"/>
    <property type="match status" value="1"/>
</dbReference>
<dbReference type="GO" id="GO:0016297">
    <property type="term" value="F:fatty acyl-[ACP] hydrolase activity"/>
    <property type="evidence" value="ECO:0007669"/>
    <property type="project" value="UniProtKB-EC"/>
</dbReference>
<evidence type="ECO:0000256" key="33">
    <source>
        <dbReference type="ARBA" id="ARBA00047810"/>
    </source>
</evidence>
<keyword evidence="13" id="KW-0007">Acetylation</keyword>
<dbReference type="PANTHER" id="PTHR43775:SF23">
    <property type="entry name" value="FATTY ACID SYNTHASE 3"/>
    <property type="match status" value="1"/>
</dbReference>
<dbReference type="Pfam" id="PF21089">
    <property type="entry name" value="PKS_DH_N"/>
    <property type="match status" value="1"/>
</dbReference>
<dbReference type="EC" id="2.3.1.85" evidence="4"/>
<evidence type="ECO:0000259" key="58">
    <source>
        <dbReference type="PROSITE" id="PS52004"/>
    </source>
</evidence>
<comment type="catalytic activity">
    <reaction evidence="30">
        <text>tetradecanoyl-[ACP] + malonyl-[ACP] + H(+) = 3-oxohexadecanoyl-[ACP] + holo-[ACP] + CO2</text>
        <dbReference type="Rhea" id="RHEA:41900"/>
        <dbReference type="Rhea" id="RHEA-COMP:9623"/>
        <dbReference type="Rhea" id="RHEA-COMP:9648"/>
        <dbReference type="Rhea" id="RHEA-COMP:9649"/>
        <dbReference type="Rhea" id="RHEA-COMP:9685"/>
        <dbReference type="ChEBI" id="CHEBI:15378"/>
        <dbReference type="ChEBI" id="CHEBI:16526"/>
        <dbReference type="ChEBI" id="CHEBI:64479"/>
        <dbReference type="ChEBI" id="CHEBI:78449"/>
        <dbReference type="ChEBI" id="CHEBI:78477"/>
        <dbReference type="ChEBI" id="CHEBI:78478"/>
    </reaction>
    <physiologicalReaction direction="left-to-right" evidence="30">
        <dbReference type="Rhea" id="RHEA:41901"/>
    </physiologicalReaction>
</comment>
<dbReference type="InterPro" id="IPR001031">
    <property type="entry name" value="Thioesterase"/>
</dbReference>
<evidence type="ECO:0000256" key="22">
    <source>
        <dbReference type="ARBA" id="ARBA00023401"/>
    </source>
</evidence>
<evidence type="ECO:0000256" key="34">
    <source>
        <dbReference type="ARBA" id="ARBA00047897"/>
    </source>
</evidence>
<evidence type="ECO:0000256" key="30">
    <source>
        <dbReference type="ARBA" id="ARBA00047451"/>
    </source>
</evidence>
<dbReference type="InterPro" id="IPR020807">
    <property type="entry name" value="PKS_DH"/>
</dbReference>
<dbReference type="SUPFAM" id="SSF50129">
    <property type="entry name" value="GroES-like"/>
    <property type="match status" value="1"/>
</dbReference>
<evidence type="ECO:0000256" key="53">
    <source>
        <dbReference type="ARBA" id="ARBA00049449"/>
    </source>
</evidence>
<dbReference type="Gene3D" id="3.90.180.10">
    <property type="entry name" value="Medium-chain alcohol dehydrogenases, catalytic domain"/>
    <property type="match status" value="1"/>
</dbReference>
<evidence type="ECO:0000256" key="5">
    <source>
        <dbReference type="ARBA" id="ARBA00012948"/>
    </source>
</evidence>
<comment type="catalytic activity">
    <reaction evidence="36">
        <text>acetyl-[ACP] + malonyl-[ACP] + H(+) = 3-oxobutanoyl-[ACP] + holo-[ACP] + CO2</text>
        <dbReference type="Rhea" id="RHEA:41800"/>
        <dbReference type="Rhea" id="RHEA-COMP:9621"/>
        <dbReference type="Rhea" id="RHEA-COMP:9623"/>
        <dbReference type="Rhea" id="RHEA-COMP:9625"/>
        <dbReference type="Rhea" id="RHEA-COMP:9685"/>
        <dbReference type="ChEBI" id="CHEBI:15378"/>
        <dbReference type="ChEBI" id="CHEBI:16526"/>
        <dbReference type="ChEBI" id="CHEBI:64479"/>
        <dbReference type="ChEBI" id="CHEBI:78446"/>
        <dbReference type="ChEBI" id="CHEBI:78449"/>
        <dbReference type="ChEBI" id="CHEBI:78450"/>
    </reaction>
    <physiologicalReaction direction="left-to-right" evidence="36">
        <dbReference type="Rhea" id="RHEA:41801"/>
    </physiologicalReaction>
</comment>
<dbReference type="SUPFAM" id="SSF47336">
    <property type="entry name" value="ACP-like"/>
    <property type="match status" value="1"/>
</dbReference>
<evidence type="ECO:0000256" key="28">
    <source>
        <dbReference type="ARBA" id="ARBA00047400"/>
    </source>
</evidence>
<dbReference type="GO" id="GO:0006633">
    <property type="term" value="P:fatty acid biosynthetic process"/>
    <property type="evidence" value="ECO:0007669"/>
    <property type="project" value="UniProtKB-UniPathway"/>
</dbReference>
<dbReference type="InterPro" id="IPR016035">
    <property type="entry name" value="Acyl_Trfase/lysoPLipase"/>
</dbReference>
<dbReference type="Pfam" id="PF16197">
    <property type="entry name" value="KAsynt_C_assoc"/>
    <property type="match status" value="1"/>
</dbReference>
<comment type="catalytic activity">
    <reaction evidence="55">
        <text>octanoyl-[ACP] + malonyl-[ACP] + H(+) = 3-oxodecanoyl-[ACP] + holo-[ACP] + CO2</text>
        <dbReference type="Rhea" id="RHEA:41852"/>
        <dbReference type="Rhea" id="RHEA-COMP:9623"/>
        <dbReference type="Rhea" id="RHEA-COMP:9636"/>
        <dbReference type="Rhea" id="RHEA-COMP:9637"/>
        <dbReference type="Rhea" id="RHEA-COMP:9685"/>
        <dbReference type="ChEBI" id="CHEBI:15378"/>
        <dbReference type="ChEBI" id="CHEBI:16526"/>
        <dbReference type="ChEBI" id="CHEBI:64479"/>
        <dbReference type="ChEBI" id="CHEBI:78449"/>
        <dbReference type="ChEBI" id="CHEBI:78463"/>
        <dbReference type="ChEBI" id="CHEBI:78464"/>
    </reaction>
    <physiologicalReaction direction="left-to-right" evidence="55">
        <dbReference type="Rhea" id="RHEA:41853"/>
    </physiologicalReaction>
</comment>
<dbReference type="InterPro" id="IPR018201">
    <property type="entry name" value="Ketoacyl_synth_AS"/>
</dbReference>
<dbReference type="InterPro" id="IPR020841">
    <property type="entry name" value="PKS_Beta-ketoAc_synthase_dom"/>
</dbReference>
<evidence type="ECO:0000256" key="11">
    <source>
        <dbReference type="ARBA" id="ARBA00022799"/>
    </source>
</evidence>
<dbReference type="SMART" id="SM00823">
    <property type="entry name" value="PKS_PP"/>
    <property type="match status" value="1"/>
</dbReference>
<evidence type="ECO:0000256" key="49">
    <source>
        <dbReference type="ARBA" id="ARBA00049171"/>
    </source>
</evidence>
<evidence type="ECO:0000256" key="48">
    <source>
        <dbReference type="ARBA" id="ARBA00049109"/>
    </source>
</evidence>
<evidence type="ECO:0000256" key="10">
    <source>
        <dbReference type="ARBA" id="ARBA00022679"/>
    </source>
</evidence>
<evidence type="ECO:0000256" key="35">
    <source>
        <dbReference type="ARBA" id="ARBA00047953"/>
    </source>
</evidence>
<comment type="catalytic activity">
    <reaction evidence="18">
        <text>(3R)-hydroxydecanoyl-[ACP] = (2E)-decenoyl-[ACP] + H2O</text>
        <dbReference type="Rhea" id="RHEA:41860"/>
        <dbReference type="Rhea" id="RHEA-COMP:9638"/>
        <dbReference type="Rhea" id="RHEA-COMP:9639"/>
        <dbReference type="ChEBI" id="CHEBI:15377"/>
        <dbReference type="ChEBI" id="CHEBI:78466"/>
        <dbReference type="ChEBI" id="CHEBI:78467"/>
    </reaction>
    <physiologicalReaction direction="left-to-right" evidence="18">
        <dbReference type="Rhea" id="RHEA:41861"/>
    </physiologicalReaction>
</comment>
<comment type="catalytic activity">
    <reaction evidence="47">
        <text>(2E)-octadecenoyl-[ACP] + NADPH + H(+) = octadecanoyl-[ACP] + NADP(+)</text>
        <dbReference type="Rhea" id="RHEA:41928"/>
        <dbReference type="Rhea" id="RHEA-COMP:9655"/>
        <dbReference type="Rhea" id="RHEA-COMP:9656"/>
        <dbReference type="ChEBI" id="CHEBI:15378"/>
        <dbReference type="ChEBI" id="CHEBI:57783"/>
        <dbReference type="ChEBI" id="CHEBI:58349"/>
        <dbReference type="ChEBI" id="CHEBI:78489"/>
        <dbReference type="ChEBI" id="CHEBI:78495"/>
    </reaction>
    <physiologicalReaction direction="left-to-right" evidence="47">
        <dbReference type="Rhea" id="RHEA:41929"/>
    </physiologicalReaction>
</comment>
<comment type="catalytic activity">
    <reaction evidence="51">
        <text>3-oxohexadecanoyl-[ACP] + NADPH + H(+) = (3R)-hydroxyhexadecanoyl-[ACP] + NADP(+)</text>
        <dbReference type="Rhea" id="RHEA:41904"/>
        <dbReference type="Rhea" id="RHEA-COMP:9649"/>
        <dbReference type="Rhea" id="RHEA-COMP:9650"/>
        <dbReference type="ChEBI" id="CHEBI:15378"/>
        <dbReference type="ChEBI" id="CHEBI:57783"/>
        <dbReference type="ChEBI" id="CHEBI:58349"/>
        <dbReference type="ChEBI" id="CHEBI:78478"/>
        <dbReference type="ChEBI" id="CHEBI:78480"/>
    </reaction>
    <physiologicalReaction direction="left-to-right" evidence="51">
        <dbReference type="Rhea" id="RHEA:41905"/>
    </physiologicalReaction>
</comment>
<evidence type="ECO:0000259" key="59">
    <source>
        <dbReference type="PROSITE" id="PS52019"/>
    </source>
</evidence>